<dbReference type="RefSeq" id="WP_043065040.1">
    <property type="nucleotide sequence ID" value="NZ_BJOA01000067.1"/>
</dbReference>
<evidence type="ECO:0000313" key="1">
    <source>
        <dbReference type="EMBL" id="KON94882.1"/>
    </source>
</evidence>
<dbReference type="Proteomes" id="UP000037269">
    <property type="component" value="Unassembled WGS sequence"/>
</dbReference>
<accession>A0A0D1VDJ8</accession>
<dbReference type="GeneID" id="42304496"/>
<keyword evidence="3" id="KW-1185">Reference proteome</keyword>
<sequence>MDNRLSTLKMLLDIPVNDTTYDAKLNYYLSVTEQEMLAWMNRTDFPPALENTLIQAVIKIHKGNTVSEASSAPVKSIARGDTTITYGDAQQVQGYSFLTGDMLGLMRRFKLVKFT</sequence>
<organism evidence="1 3">
    <name type="scientific">Aneurinibacillus migulanus</name>
    <name type="common">Bacillus migulanus</name>
    <dbReference type="NCBI Taxonomy" id="47500"/>
    <lineage>
        <taxon>Bacteria</taxon>
        <taxon>Bacillati</taxon>
        <taxon>Bacillota</taxon>
        <taxon>Bacilli</taxon>
        <taxon>Bacillales</taxon>
        <taxon>Paenibacillaceae</taxon>
        <taxon>Aneurinibacillus group</taxon>
        <taxon>Aneurinibacillus</taxon>
    </lineage>
</organism>
<gene>
    <name evidence="1" type="ORF">AF333_04650</name>
    <name evidence="2" type="ORF">SAMN04487909_109116</name>
</gene>
<reference evidence="1 3" key="1">
    <citation type="submission" date="2015-07" db="EMBL/GenBank/DDBJ databases">
        <title>Fjat-14205 dsm 2895.</title>
        <authorList>
            <person name="Liu B."/>
            <person name="Wang J."/>
            <person name="Zhu Y."/>
            <person name="Liu G."/>
            <person name="Chen Q."/>
            <person name="Chen Z."/>
            <person name="Lan J."/>
            <person name="Che J."/>
            <person name="Ge C."/>
            <person name="Shi H."/>
            <person name="Pan Z."/>
            <person name="Liu X."/>
        </authorList>
    </citation>
    <scope>NUCLEOTIDE SEQUENCE [LARGE SCALE GENOMIC DNA]</scope>
    <source>
        <strain evidence="1 3">DSM 2895</strain>
    </source>
</reference>
<dbReference type="AlphaFoldDB" id="A0A0D1VDJ8"/>
<dbReference type="Proteomes" id="UP000182836">
    <property type="component" value="Unassembled WGS sequence"/>
</dbReference>
<evidence type="ECO:0000313" key="4">
    <source>
        <dbReference type="Proteomes" id="UP000182836"/>
    </source>
</evidence>
<reference evidence="2 4" key="2">
    <citation type="submission" date="2016-10" db="EMBL/GenBank/DDBJ databases">
        <authorList>
            <person name="de Groot N.N."/>
        </authorList>
    </citation>
    <scope>NUCLEOTIDE SEQUENCE [LARGE SCALE GENOMIC DNA]</scope>
    <source>
        <strain evidence="2 4">DSM 2895</strain>
    </source>
</reference>
<dbReference type="STRING" id="47500.AF333_04650"/>
<evidence type="ECO:0000313" key="2">
    <source>
        <dbReference type="EMBL" id="SDI92637.1"/>
    </source>
</evidence>
<evidence type="ECO:0000313" key="3">
    <source>
        <dbReference type="Proteomes" id="UP000037269"/>
    </source>
</evidence>
<dbReference type="EMBL" id="LGUG01000004">
    <property type="protein sequence ID" value="KON94882.1"/>
    <property type="molecule type" value="Genomic_DNA"/>
</dbReference>
<proteinExistence type="predicted"/>
<name>A0A0D1VDJ8_ANEMI</name>
<dbReference type="PATRIC" id="fig|47500.8.peg.5458"/>
<dbReference type="EMBL" id="FNED01000009">
    <property type="protein sequence ID" value="SDI92637.1"/>
    <property type="molecule type" value="Genomic_DNA"/>
</dbReference>
<evidence type="ECO:0008006" key="5">
    <source>
        <dbReference type="Google" id="ProtNLM"/>
    </source>
</evidence>
<protein>
    <recommendedName>
        <fullName evidence="5">Phage gp6-like head-tail connector protein</fullName>
    </recommendedName>
</protein>